<dbReference type="AlphaFoldDB" id="A0A7N2MKM1"/>
<organism evidence="1 2">
    <name type="scientific">Quercus lobata</name>
    <name type="common">Valley oak</name>
    <dbReference type="NCBI Taxonomy" id="97700"/>
    <lineage>
        <taxon>Eukaryota</taxon>
        <taxon>Viridiplantae</taxon>
        <taxon>Streptophyta</taxon>
        <taxon>Embryophyta</taxon>
        <taxon>Tracheophyta</taxon>
        <taxon>Spermatophyta</taxon>
        <taxon>Magnoliopsida</taxon>
        <taxon>eudicotyledons</taxon>
        <taxon>Gunneridae</taxon>
        <taxon>Pentapetalae</taxon>
        <taxon>rosids</taxon>
        <taxon>fabids</taxon>
        <taxon>Fagales</taxon>
        <taxon>Fagaceae</taxon>
        <taxon>Quercus</taxon>
    </lineage>
</organism>
<reference evidence="1 2" key="1">
    <citation type="journal article" date="2016" name="G3 (Bethesda)">
        <title>First Draft Assembly and Annotation of the Genome of a California Endemic Oak Quercus lobata Nee (Fagaceae).</title>
        <authorList>
            <person name="Sork V.L."/>
            <person name="Fitz-Gibbon S.T."/>
            <person name="Puiu D."/>
            <person name="Crepeau M."/>
            <person name="Gugger P.F."/>
            <person name="Sherman R."/>
            <person name="Stevens K."/>
            <person name="Langley C.H."/>
            <person name="Pellegrini M."/>
            <person name="Salzberg S.L."/>
        </authorList>
    </citation>
    <scope>NUCLEOTIDE SEQUENCE [LARGE SCALE GENOMIC DNA]</scope>
    <source>
        <strain evidence="1 2">cv. SW786</strain>
    </source>
</reference>
<accession>A0A7N2MKM1</accession>
<sequence length="90" mass="10149">MAVKPLFPYSKKLITNDKFRSVDHRVLAGRIGPRVSVVCFFHPIPARKIGPIKEFLSDSNPAIYRETHISEYVAHYTSKGLDGNSTLNSF</sequence>
<keyword evidence="2" id="KW-1185">Reference proteome</keyword>
<protein>
    <submittedName>
        <fullName evidence="1">Uncharacterized protein</fullName>
    </submittedName>
</protein>
<dbReference type="SUPFAM" id="SSF51197">
    <property type="entry name" value="Clavaminate synthase-like"/>
    <property type="match status" value="1"/>
</dbReference>
<dbReference type="Gramene" id="QL09p037978:mrna">
    <property type="protein sequence ID" value="QL09p037978:mrna"/>
    <property type="gene ID" value="QL09p037978"/>
</dbReference>
<evidence type="ECO:0000313" key="1">
    <source>
        <dbReference type="EnsemblPlants" id="QL09p037978:mrna"/>
    </source>
</evidence>
<reference evidence="1" key="2">
    <citation type="submission" date="2021-01" db="UniProtKB">
        <authorList>
            <consortium name="EnsemblPlants"/>
        </authorList>
    </citation>
    <scope>IDENTIFICATION</scope>
</reference>
<evidence type="ECO:0000313" key="2">
    <source>
        <dbReference type="Proteomes" id="UP000594261"/>
    </source>
</evidence>
<dbReference type="OMA" id="EYMSHHL"/>
<dbReference type="EnsemblPlants" id="QL09p037978:mrna">
    <property type="protein sequence ID" value="QL09p037978:mrna"/>
    <property type="gene ID" value="QL09p037978"/>
</dbReference>
<dbReference type="InParanoid" id="A0A7N2MKM1"/>
<dbReference type="Proteomes" id="UP000594261">
    <property type="component" value="Chromosome 9"/>
</dbReference>
<dbReference type="EMBL" id="LRBV02000009">
    <property type="status" value="NOT_ANNOTATED_CDS"/>
    <property type="molecule type" value="Genomic_DNA"/>
</dbReference>
<dbReference type="InterPro" id="IPR027443">
    <property type="entry name" value="IPNS-like_sf"/>
</dbReference>
<name>A0A7N2MKM1_QUELO</name>
<dbReference type="Gene3D" id="2.60.120.330">
    <property type="entry name" value="B-lactam Antibiotic, Isopenicillin N Synthase, Chain"/>
    <property type="match status" value="1"/>
</dbReference>
<proteinExistence type="predicted"/>